<dbReference type="EMBL" id="JAIMBW010000001">
    <property type="protein sequence ID" value="MBY4895343.1"/>
    <property type="molecule type" value="Genomic_DNA"/>
</dbReference>
<dbReference type="Proteomes" id="UP000693972">
    <property type="component" value="Unassembled WGS sequence"/>
</dbReference>
<organism evidence="1">
    <name type="scientific">Gymnodinialimonas phycosphaerae</name>
    <dbReference type="NCBI Taxonomy" id="2841589"/>
    <lineage>
        <taxon>Bacteria</taxon>
        <taxon>Pseudomonadati</taxon>
        <taxon>Pseudomonadota</taxon>
        <taxon>Alphaproteobacteria</taxon>
        <taxon>Rhodobacterales</taxon>
        <taxon>Paracoccaceae</taxon>
        <taxon>Gymnodinialimonas</taxon>
    </lineage>
</organism>
<sequence length="54" mass="5420">MSSGVALGWDMGAALQLGAALGLSPLIVAELLPPIEAVMVRKINEAMQAGSGLT</sequence>
<dbReference type="Pfam" id="PF24752">
    <property type="entry name" value="DUF7697"/>
    <property type="match status" value="1"/>
</dbReference>
<dbReference type="AlphaFoldDB" id="A0A975TVH8"/>
<dbReference type="RefSeq" id="WP_257894780.1">
    <property type="nucleotide sequence ID" value="NZ_JAIMBW010000001.1"/>
</dbReference>
<keyword evidence="2" id="KW-1185">Reference proteome</keyword>
<evidence type="ECO:0000313" key="2">
    <source>
        <dbReference type="Proteomes" id="UP000693972"/>
    </source>
</evidence>
<name>A0A975TVH8_9RHOB</name>
<proteinExistence type="predicted"/>
<protein>
    <submittedName>
        <fullName evidence="1">Uncharacterized protein</fullName>
    </submittedName>
</protein>
<dbReference type="EMBL" id="CP078073">
    <property type="protein sequence ID" value="QXL87932.1"/>
    <property type="molecule type" value="Genomic_DNA"/>
</dbReference>
<reference evidence="1 2" key="1">
    <citation type="submission" date="2021-07" db="EMBL/GenBank/DDBJ databases">
        <title>Karlodiniumbacter phycospheric gen. nov., sp. nov., a phycosphere bacterium isolated from karlodinium veneficum.</title>
        <authorList>
            <person name="Peng Y."/>
            <person name="Jiang L."/>
            <person name="Lee J."/>
        </authorList>
    </citation>
    <scope>NUCLEOTIDE SEQUENCE</scope>
    <source>
        <strain evidence="1 2">N5</strain>
    </source>
</reference>
<evidence type="ECO:0000313" key="1">
    <source>
        <dbReference type="EMBL" id="QXL87932.1"/>
    </source>
</evidence>
<dbReference type="InterPro" id="IPR056114">
    <property type="entry name" value="DUF7697"/>
</dbReference>
<accession>A0A975TVH8</accession>
<gene>
    <name evidence="1" type="ORF">KUL25_21490</name>
</gene>